<dbReference type="Gene3D" id="3.30.450.20">
    <property type="entry name" value="PAS domain"/>
    <property type="match status" value="1"/>
</dbReference>
<dbReference type="InterPro" id="IPR013767">
    <property type="entry name" value="PAS_fold"/>
</dbReference>
<evidence type="ECO:0000256" key="1">
    <source>
        <dbReference type="ARBA" id="ARBA00012417"/>
    </source>
</evidence>
<keyword evidence="7" id="KW-0472">Membrane</keyword>
<dbReference type="GO" id="GO:0005829">
    <property type="term" value="C:cytosol"/>
    <property type="evidence" value="ECO:0007669"/>
    <property type="project" value="TreeGrafter"/>
</dbReference>
<organism evidence="9 10">
    <name type="scientific">Thioflexithrix psekupsensis</name>
    <dbReference type="NCBI Taxonomy" id="1570016"/>
    <lineage>
        <taxon>Bacteria</taxon>
        <taxon>Pseudomonadati</taxon>
        <taxon>Pseudomonadota</taxon>
        <taxon>Gammaproteobacteria</taxon>
        <taxon>Thiotrichales</taxon>
        <taxon>Thioflexithrix</taxon>
    </lineage>
</organism>
<name>A0A251X3D5_9GAMM</name>
<dbReference type="GO" id="GO:0003677">
    <property type="term" value="F:DNA binding"/>
    <property type="evidence" value="ECO:0007669"/>
    <property type="project" value="InterPro"/>
</dbReference>
<evidence type="ECO:0000313" key="10">
    <source>
        <dbReference type="Proteomes" id="UP000194798"/>
    </source>
</evidence>
<dbReference type="InterPro" id="IPR006054">
    <property type="entry name" value="DnaQ"/>
</dbReference>
<comment type="caution">
    <text evidence="9">The sequence shown here is derived from an EMBL/GenBank/DDBJ whole genome shotgun (WGS) entry which is preliminary data.</text>
</comment>
<dbReference type="Gene3D" id="3.30.420.10">
    <property type="entry name" value="Ribonuclease H-like superfamily/Ribonuclease H"/>
    <property type="match status" value="1"/>
</dbReference>
<dbReference type="PANTHER" id="PTHR30231">
    <property type="entry name" value="DNA POLYMERASE III SUBUNIT EPSILON"/>
    <property type="match status" value="1"/>
</dbReference>
<dbReference type="CDD" id="cd06127">
    <property type="entry name" value="DEDDh"/>
    <property type="match status" value="1"/>
</dbReference>
<feature type="transmembrane region" description="Helical" evidence="7">
    <location>
        <begin position="42"/>
        <end position="65"/>
    </location>
</feature>
<keyword evidence="2" id="KW-0540">Nuclease</keyword>
<keyword evidence="7" id="KW-1133">Transmembrane helix</keyword>
<dbReference type="EMBL" id="MSLT01000024">
    <property type="protein sequence ID" value="OUD11688.1"/>
    <property type="molecule type" value="Genomic_DNA"/>
</dbReference>
<keyword evidence="3" id="KW-0269">Exonuclease</keyword>
<dbReference type="RefSeq" id="WP_086489704.1">
    <property type="nucleotide sequence ID" value="NZ_MSLT01000024.1"/>
</dbReference>
<keyword evidence="10" id="KW-1185">Reference proteome</keyword>
<dbReference type="GO" id="GO:0006355">
    <property type="term" value="P:regulation of DNA-templated transcription"/>
    <property type="evidence" value="ECO:0007669"/>
    <property type="project" value="InterPro"/>
</dbReference>
<dbReference type="GO" id="GO:0008408">
    <property type="term" value="F:3'-5' exonuclease activity"/>
    <property type="evidence" value="ECO:0007669"/>
    <property type="project" value="TreeGrafter"/>
</dbReference>
<dbReference type="PANTHER" id="PTHR30231:SF41">
    <property type="entry name" value="DNA POLYMERASE III SUBUNIT EPSILON"/>
    <property type="match status" value="1"/>
</dbReference>
<dbReference type="InterPro" id="IPR012337">
    <property type="entry name" value="RNaseH-like_sf"/>
</dbReference>
<comment type="catalytic activity">
    <reaction evidence="6">
        <text>DNA(n) + a 2'-deoxyribonucleoside 5'-triphosphate = DNA(n+1) + diphosphate</text>
        <dbReference type="Rhea" id="RHEA:22508"/>
        <dbReference type="Rhea" id="RHEA-COMP:17339"/>
        <dbReference type="Rhea" id="RHEA-COMP:17340"/>
        <dbReference type="ChEBI" id="CHEBI:33019"/>
        <dbReference type="ChEBI" id="CHEBI:61560"/>
        <dbReference type="ChEBI" id="CHEBI:173112"/>
        <dbReference type="EC" id="2.7.7.7"/>
    </reaction>
</comment>
<evidence type="ECO:0000256" key="5">
    <source>
        <dbReference type="ARBA" id="ARBA00026073"/>
    </source>
</evidence>
<dbReference type="AlphaFoldDB" id="A0A251X3D5"/>
<feature type="domain" description="PAS" evidence="8">
    <location>
        <begin position="135"/>
        <end position="186"/>
    </location>
</feature>
<dbReference type="InterPro" id="IPR000014">
    <property type="entry name" value="PAS"/>
</dbReference>
<evidence type="ECO:0000313" key="9">
    <source>
        <dbReference type="EMBL" id="OUD11688.1"/>
    </source>
</evidence>
<evidence type="ECO:0000256" key="2">
    <source>
        <dbReference type="ARBA" id="ARBA00022722"/>
    </source>
</evidence>
<dbReference type="FunFam" id="3.30.420.10:FF:000045">
    <property type="entry name" value="3'-5' exonuclease DinG"/>
    <property type="match status" value="1"/>
</dbReference>
<evidence type="ECO:0000259" key="8">
    <source>
        <dbReference type="PROSITE" id="PS50112"/>
    </source>
</evidence>
<dbReference type="CDD" id="cd00130">
    <property type="entry name" value="PAS"/>
    <property type="match status" value="1"/>
</dbReference>
<dbReference type="EC" id="2.7.7.7" evidence="1"/>
<dbReference type="SMART" id="SM00091">
    <property type="entry name" value="PAS"/>
    <property type="match status" value="1"/>
</dbReference>
<dbReference type="InterPro" id="IPR013520">
    <property type="entry name" value="Ribonucl_H"/>
</dbReference>
<dbReference type="SMART" id="SM00479">
    <property type="entry name" value="EXOIII"/>
    <property type="match status" value="1"/>
</dbReference>
<proteinExistence type="predicted"/>
<dbReference type="SUPFAM" id="SSF53098">
    <property type="entry name" value="Ribonuclease H-like"/>
    <property type="match status" value="1"/>
</dbReference>
<dbReference type="GO" id="GO:0045004">
    <property type="term" value="P:DNA replication proofreading"/>
    <property type="evidence" value="ECO:0007669"/>
    <property type="project" value="TreeGrafter"/>
</dbReference>
<reference evidence="9 10" key="1">
    <citation type="submission" date="2016-12" db="EMBL/GenBank/DDBJ databases">
        <title>Thioflexothrix psekupsii D3 genome sequencing and assembly.</title>
        <authorList>
            <person name="Fomenkov A."/>
            <person name="Vincze T."/>
            <person name="Grabovich M."/>
            <person name="Anton B.P."/>
            <person name="Dubinina G."/>
            <person name="Orlova M."/>
            <person name="Belousova E."/>
            <person name="Roberts R.J."/>
        </authorList>
    </citation>
    <scope>NUCLEOTIDE SEQUENCE [LARGE SCALE GENOMIC DNA]</scope>
    <source>
        <strain evidence="9">D3</strain>
    </source>
</reference>
<evidence type="ECO:0000256" key="6">
    <source>
        <dbReference type="ARBA" id="ARBA00049244"/>
    </source>
</evidence>
<sequence length="705" mass="79251">MNARQLFWLGFLALFILLSALLGGGGWWLLQQIDPNTAIYESVFAFLALAGFGVMISVMVAWMILDSMIFRPMHALVRGVEIMIHTHAAHDLELTGNHLLHEVAKAVHDLGEQLHKARGEVTQALTSGAARVEAQKRRLETILKDLDSGVMVCDSQGRILLYNPAAVQILNNQVAIGLGRSIYDVMARPPLEHQLNLLRLRHHAPSDNAQDMDDKHLVEFVITAQDSDIILHCRLMRSFENGRETGFVLAFADVTRRVQLLRQHNQLLRKLLDDARSPLASLRAASENLSAYPDMDADMRSSFCQVIVQESNQLSDRLEEVSRERRLLEGNEWSMADTYSADLLNCVIERMTTRQALQLQMIGQPLWVHVDSHALILLIEHLLQQISAHTHTSSFELETLMGDRHVYLDLIWQGQTLADTLLSEWHDNEIQGIAGLTTVRDILTTHDSDFWSQAHRQAGYALLRVPLPASRKQWEQPNEKLAPRPEFYDFELPETLNVLNDLADRPLNTLEFVVFDTETTGLHPSQGDEIISMGGVRVVNGRILSGEAFEQLVYPGRSIPKASIRFHGITDDMVEGKPTILEVLPRFKSFVGDAVLVGHNVAFDMKFLQLKEKASGIRFDNAVLDTLLLSVCLHPHTENHYLDSIAERLGVEIVDRHTALGDAIATAQVFLKLVDLLMAKGITTLRQATEASEKIVDVRKQQAQF</sequence>
<accession>A0A251X3D5</accession>
<comment type="subunit">
    <text evidence="5">DNA polymerase III contains a core (composed of alpha, epsilon and theta chains) that associates with a tau subunit. This core dimerizes to form the POLIII' complex. PolIII' associates with the gamma complex (composed of gamma, delta, delta', psi and chi chains) and with the beta chain to form the complete DNA polymerase III complex.</text>
</comment>
<protein>
    <recommendedName>
        <fullName evidence="1">DNA-directed DNA polymerase</fullName>
        <ecNumber evidence="1">2.7.7.7</ecNumber>
    </recommendedName>
</protein>
<evidence type="ECO:0000256" key="7">
    <source>
        <dbReference type="SAM" id="Phobius"/>
    </source>
</evidence>
<dbReference type="Proteomes" id="UP000194798">
    <property type="component" value="Unassembled WGS sequence"/>
</dbReference>
<dbReference type="InterPro" id="IPR035965">
    <property type="entry name" value="PAS-like_dom_sf"/>
</dbReference>
<dbReference type="GO" id="GO:0003887">
    <property type="term" value="F:DNA-directed DNA polymerase activity"/>
    <property type="evidence" value="ECO:0007669"/>
    <property type="project" value="UniProtKB-EC"/>
</dbReference>
<dbReference type="NCBIfam" id="TIGR00573">
    <property type="entry name" value="dnaq"/>
    <property type="match status" value="1"/>
</dbReference>
<keyword evidence="7" id="KW-0812">Transmembrane</keyword>
<evidence type="ECO:0000256" key="3">
    <source>
        <dbReference type="ARBA" id="ARBA00022839"/>
    </source>
</evidence>
<comment type="function">
    <text evidence="4">DNA polymerase III is a complex, multichain enzyme responsible for most of the replicative synthesis in bacteria. The epsilon subunit contain the editing function and is a proofreading 3'-5' exonuclease.</text>
</comment>
<feature type="transmembrane region" description="Helical" evidence="7">
    <location>
        <begin position="6"/>
        <end position="30"/>
    </location>
</feature>
<dbReference type="InterPro" id="IPR036397">
    <property type="entry name" value="RNaseH_sf"/>
</dbReference>
<evidence type="ECO:0000256" key="4">
    <source>
        <dbReference type="ARBA" id="ARBA00025483"/>
    </source>
</evidence>
<dbReference type="OrthoDB" id="9803913at2"/>
<dbReference type="SUPFAM" id="SSF55785">
    <property type="entry name" value="PYP-like sensor domain (PAS domain)"/>
    <property type="match status" value="1"/>
</dbReference>
<dbReference type="Pfam" id="PF00989">
    <property type="entry name" value="PAS"/>
    <property type="match status" value="1"/>
</dbReference>
<gene>
    <name evidence="9" type="ORF">TPSD3_16675</name>
</gene>
<dbReference type="PROSITE" id="PS50112">
    <property type="entry name" value="PAS"/>
    <property type="match status" value="1"/>
</dbReference>
<keyword evidence="3" id="KW-0378">Hydrolase</keyword>
<dbReference type="Pfam" id="PF00929">
    <property type="entry name" value="RNase_T"/>
    <property type="match status" value="1"/>
</dbReference>